<feature type="domain" description="Guanylate cyclase" evidence="3">
    <location>
        <begin position="246"/>
        <end position="287"/>
    </location>
</feature>
<feature type="non-terminal residue" evidence="5">
    <location>
        <position position="1"/>
    </location>
</feature>
<feature type="transmembrane region" description="Helical" evidence="2">
    <location>
        <begin position="107"/>
        <end position="129"/>
    </location>
</feature>
<feature type="coiled-coil region" evidence="1">
    <location>
        <begin position="171"/>
        <end position="216"/>
    </location>
</feature>
<evidence type="ECO:0000256" key="2">
    <source>
        <dbReference type="SAM" id="Phobius"/>
    </source>
</evidence>
<name>X1CXF8_9ZZZZ</name>
<evidence type="ECO:0008006" key="6">
    <source>
        <dbReference type="Google" id="ProtNLM"/>
    </source>
</evidence>
<dbReference type="PROSITE" id="PS50885">
    <property type="entry name" value="HAMP"/>
    <property type="match status" value="1"/>
</dbReference>
<comment type="caution">
    <text evidence="5">The sequence shown here is derived from an EMBL/GenBank/DDBJ whole genome shotgun (WGS) entry which is preliminary data.</text>
</comment>
<feature type="domain" description="HAMP" evidence="4">
    <location>
        <begin position="131"/>
        <end position="183"/>
    </location>
</feature>
<dbReference type="PROSITE" id="PS50125">
    <property type="entry name" value="GUANYLATE_CYCLASE_2"/>
    <property type="match status" value="1"/>
</dbReference>
<dbReference type="Gene3D" id="6.10.340.10">
    <property type="match status" value="1"/>
</dbReference>
<dbReference type="GO" id="GO:0016020">
    <property type="term" value="C:membrane"/>
    <property type="evidence" value="ECO:0007669"/>
    <property type="project" value="InterPro"/>
</dbReference>
<dbReference type="Gene3D" id="3.30.70.1230">
    <property type="entry name" value="Nucleotide cyclase"/>
    <property type="match status" value="1"/>
</dbReference>
<keyword evidence="2" id="KW-1133">Transmembrane helix</keyword>
<protein>
    <recommendedName>
        <fullName evidence="6">HAMP domain-containing protein</fullName>
    </recommendedName>
</protein>
<keyword evidence="1" id="KW-0175">Coiled coil</keyword>
<dbReference type="EMBL" id="BART01022790">
    <property type="protein sequence ID" value="GAH00750.1"/>
    <property type="molecule type" value="Genomic_DNA"/>
</dbReference>
<evidence type="ECO:0000313" key="5">
    <source>
        <dbReference type="EMBL" id="GAH00750.1"/>
    </source>
</evidence>
<accession>X1CXF8</accession>
<gene>
    <name evidence="5" type="ORF">S01H4_41638</name>
</gene>
<dbReference type="GO" id="GO:0035556">
    <property type="term" value="P:intracellular signal transduction"/>
    <property type="evidence" value="ECO:0007669"/>
    <property type="project" value="InterPro"/>
</dbReference>
<feature type="non-terminal residue" evidence="5">
    <location>
        <position position="287"/>
    </location>
</feature>
<dbReference type="GO" id="GO:0009190">
    <property type="term" value="P:cyclic nucleotide biosynthetic process"/>
    <property type="evidence" value="ECO:0007669"/>
    <property type="project" value="InterPro"/>
</dbReference>
<sequence>VNRLNDNLNDVMETHSASLASPLWSFDDEQIDLALKAIIIQDEIVTARIFNEDGTIRSEAGKQELPEKSIVLIGDVTYDPGEGSKTIGKLEIIATEIAVWQHTKERIWVAAGIALIAVLMEVATALYALRKIVQVPLERLLESINLIRSGSGRKHVDWQINDELGQVIYAFNEMQSNQSESEQQLRDARDLLEQRVEERTRELAGKTNALEKLSKQLSKYLSPQVYNSIFTGEQEVKINSNRKKLTVFFSDIVGFTETTDRLESEELTNLLNDYLTEMSSIALEYGA</sequence>
<dbReference type="InterPro" id="IPR029787">
    <property type="entry name" value="Nucleotide_cyclase"/>
</dbReference>
<dbReference type="InterPro" id="IPR001054">
    <property type="entry name" value="A/G_cyclase"/>
</dbReference>
<evidence type="ECO:0000259" key="3">
    <source>
        <dbReference type="PROSITE" id="PS50125"/>
    </source>
</evidence>
<evidence type="ECO:0000256" key="1">
    <source>
        <dbReference type="SAM" id="Coils"/>
    </source>
</evidence>
<keyword evidence="2" id="KW-0472">Membrane</keyword>
<proteinExistence type="predicted"/>
<dbReference type="SUPFAM" id="SSF55073">
    <property type="entry name" value="Nucleotide cyclase"/>
    <property type="match status" value="1"/>
</dbReference>
<dbReference type="InterPro" id="IPR003660">
    <property type="entry name" value="HAMP_dom"/>
</dbReference>
<keyword evidence="2" id="KW-0812">Transmembrane</keyword>
<dbReference type="AlphaFoldDB" id="X1CXF8"/>
<reference evidence="5" key="1">
    <citation type="journal article" date="2014" name="Front. Microbiol.">
        <title>High frequency of phylogenetically diverse reductive dehalogenase-homologous genes in deep subseafloor sedimentary metagenomes.</title>
        <authorList>
            <person name="Kawai M."/>
            <person name="Futagami T."/>
            <person name="Toyoda A."/>
            <person name="Takaki Y."/>
            <person name="Nishi S."/>
            <person name="Hori S."/>
            <person name="Arai W."/>
            <person name="Tsubouchi T."/>
            <person name="Morono Y."/>
            <person name="Uchiyama I."/>
            <person name="Ito T."/>
            <person name="Fujiyama A."/>
            <person name="Inagaki F."/>
            <person name="Takami H."/>
        </authorList>
    </citation>
    <scope>NUCLEOTIDE SEQUENCE</scope>
    <source>
        <strain evidence="5">Expedition CK06-06</strain>
    </source>
</reference>
<evidence type="ECO:0000259" key="4">
    <source>
        <dbReference type="PROSITE" id="PS50885"/>
    </source>
</evidence>
<organism evidence="5">
    <name type="scientific">marine sediment metagenome</name>
    <dbReference type="NCBI Taxonomy" id="412755"/>
    <lineage>
        <taxon>unclassified sequences</taxon>
        <taxon>metagenomes</taxon>
        <taxon>ecological metagenomes</taxon>
    </lineage>
</organism>